<gene>
    <name evidence="1" type="ORF">IQ215_13860</name>
</gene>
<sequence length="76" mass="8798">MEVIRTVKIVKNGQVILSLPLEFSGQEVEIIVMKKEHSQVRKNSLKGSLKMYAKPELITLESKAWENATEEKYDHR</sequence>
<evidence type="ECO:0000313" key="2">
    <source>
        <dbReference type="Proteomes" id="UP000654604"/>
    </source>
</evidence>
<proteinExistence type="predicted"/>
<name>A0ABR9V7B1_9CHRO</name>
<comment type="caution">
    <text evidence="1">The sequence shown here is derived from an EMBL/GenBank/DDBJ whole genome shotgun (WGS) entry which is preliminary data.</text>
</comment>
<reference evidence="1 2" key="1">
    <citation type="submission" date="2020-10" db="EMBL/GenBank/DDBJ databases">
        <authorList>
            <person name="Castelo-Branco R."/>
            <person name="Eusebio N."/>
            <person name="Adriana R."/>
            <person name="Vieira A."/>
            <person name="Brugerolle De Fraissinette N."/>
            <person name="Rezende De Castro R."/>
            <person name="Schneider M.P."/>
            <person name="Vasconcelos V."/>
            <person name="Leao P.N."/>
        </authorList>
    </citation>
    <scope>NUCLEOTIDE SEQUENCE [LARGE SCALE GENOMIC DNA]</scope>
    <source>
        <strain evidence="1 2">LEGE 03274</strain>
    </source>
</reference>
<evidence type="ECO:0000313" key="1">
    <source>
        <dbReference type="EMBL" id="MBE9223783.1"/>
    </source>
</evidence>
<accession>A0ABR9V7B1</accession>
<evidence type="ECO:0008006" key="3">
    <source>
        <dbReference type="Google" id="ProtNLM"/>
    </source>
</evidence>
<dbReference type="Proteomes" id="UP000654604">
    <property type="component" value="Unassembled WGS sequence"/>
</dbReference>
<dbReference type="RefSeq" id="WP_193802001.1">
    <property type="nucleotide sequence ID" value="NZ_JADEWC010000048.1"/>
</dbReference>
<organism evidence="1 2">
    <name type="scientific">Cyanobacterium stanieri LEGE 03274</name>
    <dbReference type="NCBI Taxonomy" id="1828756"/>
    <lineage>
        <taxon>Bacteria</taxon>
        <taxon>Bacillati</taxon>
        <taxon>Cyanobacteriota</taxon>
        <taxon>Cyanophyceae</taxon>
        <taxon>Oscillatoriophycideae</taxon>
        <taxon>Chroococcales</taxon>
        <taxon>Geminocystaceae</taxon>
        <taxon>Cyanobacterium</taxon>
    </lineage>
</organism>
<keyword evidence="2" id="KW-1185">Reference proteome</keyword>
<dbReference type="EMBL" id="JADEWC010000048">
    <property type="protein sequence ID" value="MBE9223783.1"/>
    <property type="molecule type" value="Genomic_DNA"/>
</dbReference>
<protein>
    <recommendedName>
        <fullName evidence="3">DUF104 domain-containing protein</fullName>
    </recommendedName>
</protein>